<organism evidence="1 2">
    <name type="scientific">Alteriqipengyuania abyssalis</name>
    <dbReference type="NCBI Taxonomy" id="2860200"/>
    <lineage>
        <taxon>Bacteria</taxon>
        <taxon>Pseudomonadati</taxon>
        <taxon>Pseudomonadota</taxon>
        <taxon>Alphaproteobacteria</taxon>
        <taxon>Sphingomonadales</taxon>
        <taxon>Erythrobacteraceae</taxon>
        <taxon>Alteriqipengyuania</taxon>
    </lineage>
</organism>
<keyword evidence="2" id="KW-1185">Reference proteome</keyword>
<reference evidence="1 2" key="1">
    <citation type="submission" date="2021-07" db="EMBL/GenBank/DDBJ databases">
        <title>Alteriqipengyuania abyssalis NZ-12B nov, sp.nov isolated from deep sea sponge in pacific ocean.</title>
        <authorList>
            <person name="Tareen S."/>
            <person name="Wink J."/>
        </authorList>
    </citation>
    <scope>NUCLEOTIDE SEQUENCE [LARGE SCALE GENOMIC DNA]</scope>
    <source>
        <strain evidence="1 2">NZ-12B</strain>
    </source>
</reference>
<sequence length="147" mass="15174">MISILLLAFGLNALAPSGYMIARTQGGLPGVVVCPETHPLARAIEASRERHEMHDGMAMDHAAMGHAVVDHAAMGHASDDGTAPTATDKGHCALASAAKLALHSPGEALLAAEMAYAVLLGLRAIRPLALRAPPHLRPPLRGPPPAI</sequence>
<accession>A0ABS7PBK9</accession>
<comment type="caution">
    <text evidence="1">The sequence shown here is derived from an EMBL/GenBank/DDBJ whole genome shotgun (WGS) entry which is preliminary data.</text>
</comment>
<dbReference type="RefSeq" id="WP_222824138.1">
    <property type="nucleotide sequence ID" value="NZ_JAHWXP010000002.1"/>
</dbReference>
<proteinExistence type="predicted"/>
<dbReference type="EMBL" id="JAHWXP010000002">
    <property type="protein sequence ID" value="MBY8336440.1"/>
    <property type="molecule type" value="Genomic_DNA"/>
</dbReference>
<evidence type="ECO:0008006" key="3">
    <source>
        <dbReference type="Google" id="ProtNLM"/>
    </source>
</evidence>
<protein>
    <recommendedName>
        <fullName evidence="3">DUF2946 domain-containing protein</fullName>
    </recommendedName>
</protein>
<evidence type="ECO:0000313" key="2">
    <source>
        <dbReference type="Proteomes" id="UP000759298"/>
    </source>
</evidence>
<name>A0ABS7PBK9_9SPHN</name>
<evidence type="ECO:0000313" key="1">
    <source>
        <dbReference type="EMBL" id="MBY8336440.1"/>
    </source>
</evidence>
<gene>
    <name evidence="1" type="ORF">KYN89_05220</name>
</gene>
<dbReference type="Proteomes" id="UP000759298">
    <property type="component" value="Unassembled WGS sequence"/>
</dbReference>